<comment type="subcellular location">
    <subcellularLocation>
        <location evidence="1">Membrane</location>
        <topology evidence="1">Multi-pass membrane protein</topology>
    </subcellularLocation>
</comment>
<evidence type="ECO:0000256" key="1">
    <source>
        <dbReference type="ARBA" id="ARBA00004141"/>
    </source>
</evidence>
<gene>
    <name evidence="7" type="ORF">GS601_12335</name>
</gene>
<dbReference type="GO" id="GO:0016020">
    <property type="term" value="C:membrane"/>
    <property type="evidence" value="ECO:0007669"/>
    <property type="project" value="UniProtKB-SubCell"/>
</dbReference>
<reference evidence="7" key="1">
    <citation type="submission" date="2019-12" db="EMBL/GenBank/DDBJ databases">
        <title>High-Quality draft genome sequences of three cyanobacteria isolated from the limestone walls of the Old Cathedral of Coimbra.</title>
        <authorList>
            <person name="Tiago I."/>
            <person name="Soares F."/>
            <person name="Portugal A."/>
        </authorList>
    </citation>
    <scope>NUCLEOTIDE SEQUENCE</scope>
    <source>
        <strain evidence="7">A</strain>
    </source>
</reference>
<feature type="transmembrane region" description="Helical" evidence="5">
    <location>
        <begin position="170"/>
        <end position="189"/>
    </location>
</feature>
<evidence type="ECO:0000256" key="2">
    <source>
        <dbReference type="ARBA" id="ARBA00022692"/>
    </source>
</evidence>
<keyword evidence="7" id="KW-0378">Hydrolase</keyword>
<feature type="domain" description="Peptidase S54 rhomboid" evidence="6">
    <location>
        <begin position="60"/>
        <end position="189"/>
    </location>
</feature>
<dbReference type="Proteomes" id="UP000646053">
    <property type="component" value="Unassembled WGS sequence"/>
</dbReference>
<dbReference type="GO" id="GO:0006508">
    <property type="term" value="P:proteolysis"/>
    <property type="evidence" value="ECO:0007669"/>
    <property type="project" value="UniProtKB-KW"/>
</dbReference>
<dbReference type="EMBL" id="WVIE01000013">
    <property type="protein sequence ID" value="NDJ18066.1"/>
    <property type="molecule type" value="Genomic_DNA"/>
</dbReference>
<feature type="transmembrane region" description="Helical" evidence="5">
    <location>
        <begin position="120"/>
        <end position="139"/>
    </location>
</feature>
<dbReference type="RefSeq" id="WP_162423595.1">
    <property type="nucleotide sequence ID" value="NZ_WVIE01000013.1"/>
</dbReference>
<evidence type="ECO:0000313" key="7">
    <source>
        <dbReference type="EMBL" id="NDJ18066.1"/>
    </source>
</evidence>
<feature type="transmembrane region" description="Helical" evidence="5">
    <location>
        <begin position="20"/>
        <end position="50"/>
    </location>
</feature>
<comment type="caution">
    <text evidence="7">The sequence shown here is derived from an EMBL/GenBank/DDBJ whole genome shotgun (WGS) entry which is preliminary data.</text>
</comment>
<dbReference type="Gene3D" id="1.20.1540.10">
    <property type="entry name" value="Rhomboid-like"/>
    <property type="match status" value="1"/>
</dbReference>
<evidence type="ECO:0000256" key="5">
    <source>
        <dbReference type="SAM" id="Phobius"/>
    </source>
</evidence>
<evidence type="ECO:0000313" key="8">
    <source>
        <dbReference type="Proteomes" id="UP000646053"/>
    </source>
</evidence>
<dbReference type="SUPFAM" id="SSF144091">
    <property type="entry name" value="Rhomboid-like"/>
    <property type="match status" value="1"/>
</dbReference>
<dbReference type="InterPro" id="IPR022764">
    <property type="entry name" value="Peptidase_S54_rhomboid_dom"/>
</dbReference>
<keyword evidence="8" id="KW-1185">Reference proteome</keyword>
<keyword evidence="3 5" id="KW-1133">Transmembrane helix</keyword>
<feature type="transmembrane region" description="Helical" evidence="5">
    <location>
        <begin position="146"/>
        <end position="164"/>
    </location>
</feature>
<keyword evidence="7" id="KW-0645">Protease</keyword>
<feature type="transmembrane region" description="Helical" evidence="5">
    <location>
        <begin position="95"/>
        <end position="114"/>
    </location>
</feature>
<dbReference type="PANTHER" id="PTHR43731">
    <property type="entry name" value="RHOMBOID PROTEASE"/>
    <property type="match status" value="1"/>
</dbReference>
<sequence length="192" mass="20618">MTRRNSNDPGTIASEFKSHIAILGGLVGVMWLIRVADGILPGTANIYGIIPRTSIGVRGILFSPFLHGSYQHLISNTIPFIMLGWFVMLRSVREFFAVSAIVLLASGIGVWLFGSPGIHVGASGVVFGYFGFLLSRAYFERSALSIALSLAVGLIYGSLIWGVLPTQLGISWEGHLFGFVGGVFAAKWLSAK</sequence>
<dbReference type="AlphaFoldDB" id="A0A8J8CJZ3"/>
<organism evidence="7 8">
    <name type="scientific">Myxacorys almedinensis A</name>
    <dbReference type="NCBI Taxonomy" id="2690445"/>
    <lineage>
        <taxon>Bacteria</taxon>
        <taxon>Bacillati</taxon>
        <taxon>Cyanobacteriota</taxon>
        <taxon>Cyanophyceae</taxon>
        <taxon>Leptolyngbyales</taxon>
        <taxon>Leptolyngbyaceae</taxon>
        <taxon>Myxacorys</taxon>
        <taxon>Myxacorys almedinensis</taxon>
    </lineage>
</organism>
<dbReference type="GO" id="GO:0004252">
    <property type="term" value="F:serine-type endopeptidase activity"/>
    <property type="evidence" value="ECO:0007669"/>
    <property type="project" value="InterPro"/>
</dbReference>
<protein>
    <submittedName>
        <fullName evidence="7">Rhomboid family intramembrane serine protease</fullName>
    </submittedName>
</protein>
<evidence type="ECO:0000259" key="6">
    <source>
        <dbReference type="Pfam" id="PF01694"/>
    </source>
</evidence>
<evidence type="ECO:0000256" key="3">
    <source>
        <dbReference type="ARBA" id="ARBA00022989"/>
    </source>
</evidence>
<evidence type="ECO:0000256" key="4">
    <source>
        <dbReference type="ARBA" id="ARBA00023136"/>
    </source>
</evidence>
<dbReference type="InterPro" id="IPR035952">
    <property type="entry name" value="Rhomboid-like_sf"/>
</dbReference>
<keyword evidence="2 5" id="KW-0812">Transmembrane</keyword>
<dbReference type="InterPro" id="IPR050925">
    <property type="entry name" value="Rhomboid_protease_S54"/>
</dbReference>
<proteinExistence type="predicted"/>
<dbReference type="Pfam" id="PF01694">
    <property type="entry name" value="Rhomboid"/>
    <property type="match status" value="1"/>
</dbReference>
<keyword evidence="4 5" id="KW-0472">Membrane</keyword>
<feature type="transmembrane region" description="Helical" evidence="5">
    <location>
        <begin position="70"/>
        <end position="88"/>
    </location>
</feature>
<accession>A0A8J8CJZ3</accession>
<name>A0A8J8CJZ3_9CYAN</name>
<dbReference type="PANTHER" id="PTHR43731:SF9">
    <property type="entry name" value="SLR1461 PROTEIN"/>
    <property type="match status" value="1"/>
</dbReference>